<evidence type="ECO:0000256" key="2">
    <source>
        <dbReference type="ARBA" id="ARBA00023130"/>
    </source>
</evidence>
<evidence type="ECO:0000313" key="7">
    <source>
        <dbReference type="Ensembl" id="ENSLACP00000010151.1"/>
    </source>
</evidence>
<keyword evidence="3" id="KW-0675">Receptor</keyword>
<dbReference type="STRING" id="7897.ENSLACP00000010151"/>
<reference evidence="7" key="2">
    <citation type="submission" date="2025-08" db="UniProtKB">
        <authorList>
            <consortium name="Ensembl"/>
        </authorList>
    </citation>
    <scope>IDENTIFICATION</scope>
</reference>
<dbReference type="Ensembl" id="ENSLACT00000010228.1">
    <property type="protein sequence ID" value="ENSLACP00000010151.1"/>
    <property type="gene ID" value="ENSLACG00000008948.1"/>
</dbReference>
<dbReference type="FunCoup" id="H3AKI0">
    <property type="interactions" value="196"/>
</dbReference>
<keyword evidence="1" id="KW-0732">Signal</keyword>
<dbReference type="EMBL" id="AFYH01118930">
    <property type="status" value="NOT_ANNOTATED_CDS"/>
    <property type="molecule type" value="Genomic_DNA"/>
</dbReference>
<dbReference type="InterPro" id="IPR036179">
    <property type="entry name" value="Ig-like_dom_sf"/>
</dbReference>
<keyword evidence="5" id="KW-0391">Immunity</keyword>
<evidence type="ECO:0000259" key="6">
    <source>
        <dbReference type="PROSITE" id="PS50835"/>
    </source>
</evidence>
<accession>H3AKI0</accession>
<name>H3AKI0_LATCH</name>
<evidence type="ECO:0000256" key="3">
    <source>
        <dbReference type="ARBA" id="ARBA00023170"/>
    </source>
</evidence>
<dbReference type="OMA" id="SIINCKY"/>
<dbReference type="InParanoid" id="H3AKI0"/>
<dbReference type="Gene3D" id="2.60.40.10">
    <property type="entry name" value="Immunoglobulins"/>
    <property type="match status" value="1"/>
</dbReference>
<dbReference type="PANTHER" id="PTHR19367">
    <property type="entry name" value="T-CELL RECEPTOR ALPHA CHAIN V REGION"/>
    <property type="match status" value="1"/>
</dbReference>
<dbReference type="GO" id="GO:0042101">
    <property type="term" value="C:T cell receptor complex"/>
    <property type="evidence" value="ECO:0007669"/>
    <property type="project" value="UniProtKB-KW"/>
</dbReference>
<dbReference type="InterPro" id="IPR007110">
    <property type="entry name" value="Ig-like_dom"/>
</dbReference>
<dbReference type="PROSITE" id="PS50835">
    <property type="entry name" value="IG_LIKE"/>
    <property type="match status" value="1"/>
</dbReference>
<feature type="domain" description="Ig-like" evidence="6">
    <location>
        <begin position="2"/>
        <end position="116"/>
    </location>
</feature>
<dbReference type="InterPro" id="IPR013783">
    <property type="entry name" value="Ig-like_fold"/>
</dbReference>
<dbReference type="SMART" id="SM00406">
    <property type="entry name" value="IGv"/>
    <property type="match status" value="1"/>
</dbReference>
<organism evidence="7 8">
    <name type="scientific">Latimeria chalumnae</name>
    <name type="common">Coelacanth</name>
    <dbReference type="NCBI Taxonomy" id="7897"/>
    <lineage>
        <taxon>Eukaryota</taxon>
        <taxon>Metazoa</taxon>
        <taxon>Chordata</taxon>
        <taxon>Craniata</taxon>
        <taxon>Vertebrata</taxon>
        <taxon>Euteleostomi</taxon>
        <taxon>Coelacanthiformes</taxon>
        <taxon>Coelacanthidae</taxon>
        <taxon>Latimeria</taxon>
    </lineage>
</organism>
<dbReference type="GeneTree" id="ENSGT01030000234557"/>
<evidence type="ECO:0000313" key="8">
    <source>
        <dbReference type="Proteomes" id="UP000008672"/>
    </source>
</evidence>
<dbReference type="AlphaFoldDB" id="H3AKI0"/>
<dbReference type="eggNOG" id="ENOG502S884">
    <property type="taxonomic scope" value="Eukaryota"/>
</dbReference>
<dbReference type="InterPro" id="IPR051287">
    <property type="entry name" value="TCR_variable_region"/>
</dbReference>
<evidence type="ECO:0000256" key="1">
    <source>
        <dbReference type="ARBA" id="ARBA00022729"/>
    </source>
</evidence>
<keyword evidence="5" id="KW-1279">T cell receptor</keyword>
<reference evidence="8" key="1">
    <citation type="submission" date="2011-08" db="EMBL/GenBank/DDBJ databases">
        <title>The draft genome of Latimeria chalumnae.</title>
        <authorList>
            <person name="Di Palma F."/>
            <person name="Alfoldi J."/>
            <person name="Johnson J."/>
            <person name="Berlin A."/>
            <person name="Gnerre S."/>
            <person name="Jaffe D."/>
            <person name="MacCallum I."/>
            <person name="Young S."/>
            <person name="Walker B.J."/>
            <person name="Lander E."/>
            <person name="Lindblad-Toh K."/>
        </authorList>
    </citation>
    <scope>NUCLEOTIDE SEQUENCE [LARGE SCALE GENOMIC DNA]</scope>
    <source>
        <strain evidence="8">Wild caught</strain>
    </source>
</reference>
<keyword evidence="2" id="KW-1064">Adaptive immunity</keyword>
<reference evidence="7" key="3">
    <citation type="submission" date="2025-09" db="UniProtKB">
        <authorList>
            <consortium name="Ensembl"/>
        </authorList>
    </citation>
    <scope>IDENTIFICATION</scope>
</reference>
<evidence type="ECO:0000256" key="4">
    <source>
        <dbReference type="ARBA" id="ARBA00023319"/>
    </source>
</evidence>
<dbReference type="InterPro" id="IPR013106">
    <property type="entry name" value="Ig_V-set"/>
</dbReference>
<dbReference type="Pfam" id="PF07686">
    <property type="entry name" value="V-set"/>
    <property type="match status" value="1"/>
</dbReference>
<dbReference type="Proteomes" id="UP000008672">
    <property type="component" value="Unassembled WGS sequence"/>
</dbReference>
<dbReference type="HOGENOM" id="CLU_077975_8_1_1"/>
<evidence type="ECO:0000256" key="5">
    <source>
        <dbReference type="ARBA" id="ARBA00043266"/>
    </source>
</evidence>
<keyword evidence="8" id="KW-1185">Reference proteome</keyword>
<keyword evidence="4" id="KW-0393">Immunoglobulin domain</keyword>
<protein>
    <recommendedName>
        <fullName evidence="6">Ig-like domain-containing protein</fullName>
    </recommendedName>
</protein>
<dbReference type="GO" id="GO:0002250">
    <property type="term" value="P:adaptive immune response"/>
    <property type="evidence" value="ECO:0007669"/>
    <property type="project" value="UniProtKB-KW"/>
</dbReference>
<sequence length="116" mass="13511">MPLTRRLILYFDHSFGNSVSQDDQPLTVNEGSASSIINCKYSTSYSSYYLFWYRQYPQKPLEFLIRKYSDGSEHKSNSADRRFSSDLNTSQKKFTLTIKDLQLSDSAVYYCGLWEA</sequence>
<dbReference type="PANTHER" id="PTHR19367:SF45">
    <property type="entry name" value="IG-LIKE DOMAIN-CONTAINING PROTEIN"/>
    <property type="match status" value="1"/>
</dbReference>
<proteinExistence type="predicted"/>
<dbReference type="SUPFAM" id="SSF48726">
    <property type="entry name" value="Immunoglobulin"/>
    <property type="match status" value="1"/>
</dbReference>